<evidence type="ECO:0000256" key="2">
    <source>
        <dbReference type="ARBA" id="ARBA00008125"/>
    </source>
</evidence>
<dbReference type="PANTHER" id="PTHR11348:SF22">
    <property type="entry name" value="CCN FAMILY MEMBER 5"/>
    <property type="match status" value="1"/>
</dbReference>
<dbReference type="PANTHER" id="PTHR11348">
    <property type="entry name" value="CONNECTIVE TISSUE GROWTH FACTOR-RELATED"/>
    <property type="match status" value="1"/>
</dbReference>
<comment type="function">
    <text evidence="7">May play an important role in modulating bone turnover. Promotes the adhesion of osteoblast cells and inhibits the binding of fibrinogen to integrin receptors. In addition, inhibits osteocalcin production.</text>
</comment>
<evidence type="ECO:0000313" key="12">
    <source>
        <dbReference type="EMBL" id="EHB06498.1"/>
    </source>
</evidence>
<proteinExistence type="inferred from homology"/>
<dbReference type="SMART" id="SM00209">
    <property type="entry name" value="TSP1"/>
    <property type="match status" value="1"/>
</dbReference>
<dbReference type="GO" id="GO:0005634">
    <property type="term" value="C:nucleus"/>
    <property type="evidence" value="ECO:0007669"/>
    <property type="project" value="UniProtKB-ARBA"/>
</dbReference>
<evidence type="ECO:0000256" key="5">
    <source>
        <dbReference type="ARBA" id="ARBA00022889"/>
    </source>
</evidence>
<evidence type="ECO:0000259" key="11">
    <source>
        <dbReference type="Pfam" id="PF19035"/>
    </source>
</evidence>
<dbReference type="InParanoid" id="G5BB33"/>
<evidence type="ECO:0000256" key="9">
    <source>
        <dbReference type="ARBA" id="ARBA00081743"/>
    </source>
</evidence>
<dbReference type="GO" id="GO:0007165">
    <property type="term" value="P:signal transduction"/>
    <property type="evidence" value="ECO:0007669"/>
    <property type="project" value="InterPro"/>
</dbReference>
<evidence type="ECO:0000256" key="1">
    <source>
        <dbReference type="ARBA" id="ARBA00004613"/>
    </source>
</evidence>
<dbReference type="InterPro" id="IPR000884">
    <property type="entry name" value="TSP1_rpt"/>
</dbReference>
<dbReference type="GO" id="GO:0005615">
    <property type="term" value="C:extracellular space"/>
    <property type="evidence" value="ECO:0007669"/>
    <property type="project" value="TreeGrafter"/>
</dbReference>
<dbReference type="Proteomes" id="UP000006813">
    <property type="component" value="Unassembled WGS sequence"/>
</dbReference>
<dbReference type="AlphaFoldDB" id="G5BB33"/>
<dbReference type="eggNOG" id="ENOG502RXIT">
    <property type="taxonomic scope" value="Eukaryota"/>
</dbReference>
<evidence type="ECO:0000313" key="13">
    <source>
        <dbReference type="Proteomes" id="UP000006813"/>
    </source>
</evidence>
<name>G5BB33_HETGA</name>
<dbReference type="Pfam" id="PF19035">
    <property type="entry name" value="TSP1_CCN"/>
    <property type="match status" value="1"/>
</dbReference>
<dbReference type="PROSITE" id="PS50092">
    <property type="entry name" value="TSP1"/>
    <property type="match status" value="1"/>
</dbReference>
<organism evidence="12 13">
    <name type="scientific">Heterocephalus glaber</name>
    <name type="common">Naked mole rat</name>
    <dbReference type="NCBI Taxonomy" id="10181"/>
    <lineage>
        <taxon>Eukaryota</taxon>
        <taxon>Metazoa</taxon>
        <taxon>Chordata</taxon>
        <taxon>Craniata</taxon>
        <taxon>Vertebrata</taxon>
        <taxon>Euteleostomi</taxon>
        <taxon>Mammalia</taxon>
        <taxon>Eutheria</taxon>
        <taxon>Euarchontoglires</taxon>
        <taxon>Glires</taxon>
        <taxon>Rodentia</taxon>
        <taxon>Hystricomorpha</taxon>
        <taxon>Bathyergidae</taxon>
        <taxon>Heterocephalus</taxon>
    </lineage>
</organism>
<comment type="subcellular location">
    <subcellularLocation>
        <location evidence="1">Secreted</location>
    </subcellularLocation>
</comment>
<dbReference type="GO" id="GO:0045597">
    <property type="term" value="P:positive regulation of cell differentiation"/>
    <property type="evidence" value="ECO:0007669"/>
    <property type="project" value="TreeGrafter"/>
</dbReference>
<evidence type="ECO:0000256" key="6">
    <source>
        <dbReference type="ARBA" id="ARBA00023157"/>
    </source>
</evidence>
<evidence type="ECO:0000256" key="4">
    <source>
        <dbReference type="ARBA" id="ARBA00022729"/>
    </source>
</evidence>
<evidence type="ECO:0000256" key="3">
    <source>
        <dbReference type="ARBA" id="ARBA00022525"/>
    </source>
</evidence>
<dbReference type="GO" id="GO:0031012">
    <property type="term" value="C:extracellular matrix"/>
    <property type="evidence" value="ECO:0007669"/>
    <property type="project" value="TreeGrafter"/>
</dbReference>
<dbReference type="Gene3D" id="2.20.100.10">
    <property type="entry name" value="Thrombospondin type-1 (TSP1) repeat"/>
    <property type="match status" value="1"/>
</dbReference>
<dbReference type="GO" id="GO:0005178">
    <property type="term" value="F:integrin binding"/>
    <property type="evidence" value="ECO:0007669"/>
    <property type="project" value="TreeGrafter"/>
</dbReference>
<feature type="domain" description="CCN TSP1" evidence="11">
    <location>
        <begin position="261"/>
        <end position="304"/>
    </location>
</feature>
<sequence length="317" mass="33310">MLGGTGWKAVDGCWDEDLDAEGLVAHSPVAATFCASSLMAATVAKLRSTQKEVIVGARDGGWAAKLSSEPLGGPQALLRMTPCGGVGGREAWPRSRRRAPAGPVLDEVQAPCLGPASLPGPRQLSALLCDLRCVPSYARHRVPAPGHSPDARWEHLWCWMVVAAAGSVHGGWESPATTSTSATPARAWSASSELALVAGGPCAFVSSEDVRLPSADCPWPRRVELPGKCCPEWVCDQGAELGAQGDQFAGLVAPLPPGVSCPQWSTAWGPCSTTCGLGMTTRVSNQNHLCRLETQHRLCLPRPCPPARGRSPWNGAF</sequence>
<dbReference type="GO" id="GO:0007155">
    <property type="term" value="P:cell adhesion"/>
    <property type="evidence" value="ECO:0007669"/>
    <property type="project" value="UniProtKB-KW"/>
</dbReference>
<keyword evidence="6" id="KW-1015">Disulfide bond</keyword>
<dbReference type="FunFam" id="2.20.100.10:FF:000084">
    <property type="entry name" value="WNT1-inducible-signaling pathway protein 2 isoform X1"/>
    <property type="match status" value="1"/>
</dbReference>
<evidence type="ECO:0000256" key="10">
    <source>
        <dbReference type="ARBA" id="ARBA00083672"/>
    </source>
</evidence>
<dbReference type="GO" id="GO:0008201">
    <property type="term" value="F:heparin binding"/>
    <property type="evidence" value="ECO:0007669"/>
    <property type="project" value="TreeGrafter"/>
</dbReference>
<gene>
    <name evidence="12" type="ORF">GW7_20393</name>
</gene>
<dbReference type="InterPro" id="IPR043973">
    <property type="entry name" value="TSP1_CCN"/>
</dbReference>
<dbReference type="EMBL" id="JH169323">
    <property type="protein sequence ID" value="EHB06498.1"/>
    <property type="molecule type" value="Genomic_DNA"/>
</dbReference>
<evidence type="ECO:0000256" key="8">
    <source>
        <dbReference type="ARBA" id="ARBA00072546"/>
    </source>
</evidence>
<evidence type="ECO:0000256" key="7">
    <source>
        <dbReference type="ARBA" id="ARBA00056453"/>
    </source>
</evidence>
<dbReference type="InterPro" id="IPR050941">
    <property type="entry name" value="CCN"/>
</dbReference>
<protein>
    <recommendedName>
        <fullName evidence="8">CCN family member 5</fullName>
    </recommendedName>
    <alternativeName>
        <fullName evidence="9">Connective tissue growth factor-like protein</fullName>
    </alternativeName>
    <alternativeName>
        <fullName evidence="10">WNT1-inducible-signaling pathway protein 2</fullName>
    </alternativeName>
</protein>
<keyword evidence="4" id="KW-0732">Signal</keyword>
<reference evidence="12 13" key="1">
    <citation type="journal article" date="2011" name="Nature">
        <title>Genome sequencing reveals insights into physiology and longevity of the naked mole rat.</title>
        <authorList>
            <person name="Kim E.B."/>
            <person name="Fang X."/>
            <person name="Fushan A.A."/>
            <person name="Huang Z."/>
            <person name="Lobanov A.V."/>
            <person name="Han L."/>
            <person name="Marino S.M."/>
            <person name="Sun X."/>
            <person name="Turanov A.A."/>
            <person name="Yang P."/>
            <person name="Yim S.H."/>
            <person name="Zhao X."/>
            <person name="Kasaikina M.V."/>
            <person name="Stoletzki N."/>
            <person name="Peng C."/>
            <person name="Polak P."/>
            <person name="Xiong Z."/>
            <person name="Kiezun A."/>
            <person name="Zhu Y."/>
            <person name="Chen Y."/>
            <person name="Kryukov G.V."/>
            <person name="Zhang Q."/>
            <person name="Peshkin L."/>
            <person name="Yang L."/>
            <person name="Bronson R.T."/>
            <person name="Buffenstein R."/>
            <person name="Wang B."/>
            <person name="Han C."/>
            <person name="Li Q."/>
            <person name="Chen L."/>
            <person name="Zhao W."/>
            <person name="Sunyaev S.R."/>
            <person name="Park T.J."/>
            <person name="Zhang G."/>
            <person name="Wang J."/>
            <person name="Gladyshev V.N."/>
        </authorList>
    </citation>
    <scope>NUCLEOTIDE SEQUENCE [LARGE SCALE GENOMIC DNA]</scope>
</reference>
<dbReference type="InterPro" id="IPR036383">
    <property type="entry name" value="TSP1_rpt_sf"/>
</dbReference>
<comment type="similarity">
    <text evidence="2">Belongs to the CCN family.</text>
</comment>
<dbReference type="SUPFAM" id="SSF82895">
    <property type="entry name" value="TSP-1 type 1 repeat"/>
    <property type="match status" value="1"/>
</dbReference>
<keyword evidence="3" id="KW-0964">Secreted</keyword>
<accession>G5BB33</accession>
<keyword evidence="5" id="KW-0130">Cell adhesion</keyword>